<dbReference type="OrthoDB" id="127257at2759"/>
<organism evidence="2 3">
    <name type="scientific">Phytophthora megakarya</name>
    <dbReference type="NCBI Taxonomy" id="4795"/>
    <lineage>
        <taxon>Eukaryota</taxon>
        <taxon>Sar</taxon>
        <taxon>Stramenopiles</taxon>
        <taxon>Oomycota</taxon>
        <taxon>Peronosporomycetes</taxon>
        <taxon>Peronosporales</taxon>
        <taxon>Peronosporaceae</taxon>
        <taxon>Phytophthora</taxon>
    </lineage>
</organism>
<feature type="compositionally biased region" description="Basic residues" evidence="1">
    <location>
        <begin position="1"/>
        <end position="25"/>
    </location>
</feature>
<dbReference type="Proteomes" id="UP000198211">
    <property type="component" value="Unassembled WGS sequence"/>
</dbReference>
<reference evidence="3" key="1">
    <citation type="submission" date="2017-03" db="EMBL/GenBank/DDBJ databases">
        <title>Phytopthora megakarya and P. palmivora, two closely related causual agents of cacao black pod achieved similar genome size and gene model numbers by different mechanisms.</title>
        <authorList>
            <person name="Ali S."/>
            <person name="Shao J."/>
            <person name="Larry D.J."/>
            <person name="Kronmiller B."/>
            <person name="Shen D."/>
            <person name="Strem M.D."/>
            <person name="Melnick R.L."/>
            <person name="Guiltinan M.J."/>
            <person name="Tyler B.M."/>
            <person name="Meinhardt L.W."/>
            <person name="Bailey B.A."/>
        </authorList>
    </citation>
    <scope>NUCLEOTIDE SEQUENCE [LARGE SCALE GENOMIC DNA]</scope>
    <source>
        <strain evidence="3">zdho120</strain>
    </source>
</reference>
<evidence type="ECO:0000313" key="2">
    <source>
        <dbReference type="EMBL" id="OWZ13950.1"/>
    </source>
</evidence>
<comment type="caution">
    <text evidence="2">The sequence shown here is derived from an EMBL/GenBank/DDBJ whole genome shotgun (WGS) entry which is preliminary data.</text>
</comment>
<sequence>MSARLTRRRTQKADKRRRVKALAVRRGREERAEEAEHRSAASERQARRRQDADALQQHWQQGNEHEAPSGGAASLNLVQQERHVDGERQGVGVKKKVNLDSGAKYTVAGTEWMMYGDKVDCAALVAYGEDIGGFLLGVVGVWQFEMRSAFDE</sequence>
<feature type="region of interest" description="Disordered" evidence="1">
    <location>
        <begin position="1"/>
        <end position="95"/>
    </location>
</feature>
<feature type="compositionally biased region" description="Basic and acidic residues" evidence="1">
    <location>
        <begin position="26"/>
        <end position="52"/>
    </location>
</feature>
<evidence type="ECO:0000313" key="3">
    <source>
        <dbReference type="Proteomes" id="UP000198211"/>
    </source>
</evidence>
<gene>
    <name evidence="2" type="ORF">PHMEG_00012643</name>
</gene>
<dbReference type="AlphaFoldDB" id="A0A225WAT4"/>
<proteinExistence type="predicted"/>
<accession>A0A225WAT4</accession>
<dbReference type="EMBL" id="NBNE01001454">
    <property type="protein sequence ID" value="OWZ13950.1"/>
    <property type="molecule type" value="Genomic_DNA"/>
</dbReference>
<keyword evidence="3" id="KW-1185">Reference proteome</keyword>
<name>A0A225WAT4_9STRA</name>
<protein>
    <submittedName>
        <fullName evidence="2">Uncharacterized protein</fullName>
    </submittedName>
</protein>
<evidence type="ECO:0000256" key="1">
    <source>
        <dbReference type="SAM" id="MobiDB-lite"/>
    </source>
</evidence>